<evidence type="ECO:0000313" key="1">
    <source>
        <dbReference type="EMBL" id="NWO22900.1"/>
    </source>
</evidence>
<accession>A0A7Y8VRA0</accession>
<comment type="caution">
    <text evidence="1">The sequence shown here is derived from an EMBL/GenBank/DDBJ whole genome shotgun (WGS) entry which is preliminary data.</text>
</comment>
<keyword evidence="2" id="KW-1185">Reference proteome</keyword>
<sequence>MARYELGAIYKINGKENVYYARLLTQDTYGIFEPIYGEICQENFLDRNYENWPQSEICGLALGGTPEHQRKQIAALKKLGFDLWW</sequence>
<protein>
    <submittedName>
        <fullName evidence="1">Uncharacterized protein</fullName>
    </submittedName>
</protein>
<gene>
    <name evidence="1" type="ORF">HW270_02245</name>
</gene>
<organism evidence="1 2">
    <name type="scientific">Mogibacterium timidum</name>
    <dbReference type="NCBI Taxonomy" id="35519"/>
    <lineage>
        <taxon>Bacteria</taxon>
        <taxon>Bacillati</taxon>
        <taxon>Bacillota</taxon>
        <taxon>Clostridia</taxon>
        <taxon>Peptostreptococcales</taxon>
        <taxon>Anaerovoracaceae</taxon>
        <taxon>Mogibacterium</taxon>
    </lineage>
</organism>
<dbReference type="Proteomes" id="UP000526307">
    <property type="component" value="Unassembled WGS sequence"/>
</dbReference>
<dbReference type="AlphaFoldDB" id="A0A7Y8VRA0"/>
<evidence type="ECO:0000313" key="2">
    <source>
        <dbReference type="Proteomes" id="UP000526307"/>
    </source>
</evidence>
<dbReference type="RefSeq" id="WP_178978202.1">
    <property type="nucleotide sequence ID" value="NZ_CAJPUB010000004.1"/>
</dbReference>
<reference evidence="1 2" key="1">
    <citation type="submission" date="2020-06" db="EMBL/GenBank/DDBJ databases">
        <title>Mogibacterium timidum strain W9173 genomic sequence.</title>
        <authorList>
            <person name="Wade W.G."/>
            <person name="Johnston C.D."/>
            <person name="Chen T."/>
            <person name="Dewhirst F.E."/>
        </authorList>
    </citation>
    <scope>NUCLEOTIDE SEQUENCE [LARGE SCALE GENOMIC DNA]</scope>
    <source>
        <strain evidence="1 2">W9173</strain>
    </source>
</reference>
<dbReference type="EMBL" id="JABXYR010000001">
    <property type="protein sequence ID" value="NWO22900.1"/>
    <property type="molecule type" value="Genomic_DNA"/>
</dbReference>
<name>A0A7Y8VRA0_9FIRM</name>
<proteinExistence type="predicted"/>